<organism evidence="3 4">
    <name type="scientific">Mya arenaria</name>
    <name type="common">Soft-shell clam</name>
    <dbReference type="NCBI Taxonomy" id="6604"/>
    <lineage>
        <taxon>Eukaryota</taxon>
        <taxon>Metazoa</taxon>
        <taxon>Spiralia</taxon>
        <taxon>Lophotrochozoa</taxon>
        <taxon>Mollusca</taxon>
        <taxon>Bivalvia</taxon>
        <taxon>Autobranchia</taxon>
        <taxon>Heteroconchia</taxon>
        <taxon>Euheterodonta</taxon>
        <taxon>Imparidentia</taxon>
        <taxon>Neoheterodontei</taxon>
        <taxon>Myida</taxon>
        <taxon>Myoidea</taxon>
        <taxon>Myidae</taxon>
        <taxon>Mya</taxon>
    </lineage>
</organism>
<dbReference type="Gene3D" id="3.10.20.90">
    <property type="entry name" value="Phosphatidylinositol 3-kinase Catalytic Subunit, Chain A, domain 1"/>
    <property type="match status" value="1"/>
</dbReference>
<proteinExistence type="predicted"/>
<dbReference type="PANTHER" id="PTHR23322">
    <property type="entry name" value="FAS-ASSOCIATED PROTEIN"/>
    <property type="match status" value="1"/>
</dbReference>
<feature type="region of interest" description="Disordered" evidence="1">
    <location>
        <begin position="294"/>
        <end position="491"/>
    </location>
</feature>
<feature type="compositionally biased region" description="Low complexity" evidence="1">
    <location>
        <begin position="431"/>
        <end position="442"/>
    </location>
</feature>
<dbReference type="InterPro" id="IPR006577">
    <property type="entry name" value="UAS"/>
</dbReference>
<dbReference type="SMART" id="SM00166">
    <property type="entry name" value="UBX"/>
    <property type="match status" value="1"/>
</dbReference>
<dbReference type="EMBL" id="CP111025">
    <property type="protein sequence ID" value="WAR25019.1"/>
    <property type="molecule type" value="Genomic_DNA"/>
</dbReference>
<feature type="domain" description="UBX" evidence="2">
    <location>
        <begin position="510"/>
        <end position="587"/>
    </location>
</feature>
<dbReference type="Pfam" id="PF14555">
    <property type="entry name" value="UBA_4"/>
    <property type="match status" value="1"/>
</dbReference>
<dbReference type="InterPro" id="IPR050730">
    <property type="entry name" value="UBX_domain-protein"/>
</dbReference>
<dbReference type="Pfam" id="PF13899">
    <property type="entry name" value="Thioredoxin_7"/>
    <property type="match status" value="1"/>
</dbReference>
<evidence type="ECO:0000259" key="2">
    <source>
        <dbReference type="PROSITE" id="PS50033"/>
    </source>
</evidence>
<dbReference type="InterPro" id="IPR001012">
    <property type="entry name" value="UBX_dom"/>
</dbReference>
<evidence type="ECO:0000313" key="4">
    <source>
        <dbReference type="Proteomes" id="UP001164746"/>
    </source>
</evidence>
<dbReference type="Proteomes" id="UP001164746">
    <property type="component" value="Chromosome 14"/>
</dbReference>
<reference evidence="3" key="1">
    <citation type="submission" date="2022-11" db="EMBL/GenBank/DDBJ databases">
        <title>Centuries of genome instability and evolution in soft-shell clam transmissible cancer (bioRxiv).</title>
        <authorList>
            <person name="Hart S.F.M."/>
            <person name="Yonemitsu M.A."/>
            <person name="Giersch R.M."/>
            <person name="Beal B.F."/>
            <person name="Arriagada G."/>
            <person name="Davis B.W."/>
            <person name="Ostrander E.A."/>
            <person name="Goff S.P."/>
            <person name="Metzger M.J."/>
        </authorList>
    </citation>
    <scope>NUCLEOTIDE SEQUENCE</scope>
    <source>
        <strain evidence="3">MELC-2E11</strain>
        <tissue evidence="3">Siphon/mantle</tissue>
    </source>
</reference>
<accession>A0ABY7FUR3</accession>
<feature type="compositionally biased region" description="Polar residues" evidence="1">
    <location>
        <begin position="380"/>
        <end position="390"/>
    </location>
</feature>
<dbReference type="SUPFAM" id="SSF46934">
    <property type="entry name" value="UBA-like"/>
    <property type="match status" value="1"/>
</dbReference>
<gene>
    <name evidence="3" type="ORF">MAR_010723</name>
</gene>
<dbReference type="Pfam" id="PF00789">
    <property type="entry name" value="UBX"/>
    <property type="match status" value="1"/>
</dbReference>
<evidence type="ECO:0000313" key="3">
    <source>
        <dbReference type="EMBL" id="WAR25019.1"/>
    </source>
</evidence>
<dbReference type="SUPFAM" id="SSF54236">
    <property type="entry name" value="Ubiquitin-like"/>
    <property type="match status" value="1"/>
</dbReference>
<feature type="region of interest" description="Disordered" evidence="1">
    <location>
        <begin position="254"/>
        <end position="277"/>
    </location>
</feature>
<sequence length="591" mass="65986">MEKYSSKKKSASLIEQFCSVTGASKDIGGQLLEACNNNLELAINMHMEGGGETQTPGPSNLDAVRAPIPQTEEVLIDEAPAYAAYNRRKRKARSVFDGFRDFQAEARQQEEELMAGGSGARTRKTRTLQDLFRPPLDLIYKGTFANARETGKTQGRWLMVNIQNVQEFSCQALNRDIWSNSAVKALIKDSFIFWQVYHDSEEGQRYRQFYKVEGWPYVAVLDPTTGENLISWNKIQPVTFCDIIVEFLKKHPHIEGLSPTQPNKRQKREDSLMEASEDDQLQAAITASLTHLSKCQSVHTPAPDTDSDISDLETFTDSSDDAHSPHKTRARRSSGNQGSPVKGAPCGSQSPTPRRSPRSQSDSDDECNVTCDRAKRTRKQSPLATQTSNEISDKNKKAQTPRKTRNVSPLTVVSQSCQSPSKGSPSKKHNSSPSNPQPSCSPAKSKSIHNDVHPAVIDNIRRTSLSEDEDSRNVSEMTETSGTSEPVESDRSLMDVAADRRDYRKFLGPETDEKMTLMLRLPDGERDKLTLAVSSQLLAVVLYVGSRGYSNERYELVTHFPRRHLSTLDFDSSLRDVGLHTQETVFIQART</sequence>
<dbReference type="Gene3D" id="1.10.8.10">
    <property type="entry name" value="DNA helicase RuvA subunit, C-terminal domain"/>
    <property type="match status" value="1"/>
</dbReference>
<dbReference type="InterPro" id="IPR009060">
    <property type="entry name" value="UBA-like_sf"/>
</dbReference>
<feature type="compositionally biased region" description="Low complexity" evidence="1">
    <location>
        <begin position="414"/>
        <end position="424"/>
    </location>
</feature>
<feature type="compositionally biased region" description="Polar residues" evidence="1">
    <location>
        <begin position="474"/>
        <end position="486"/>
    </location>
</feature>
<protein>
    <submittedName>
        <fullName evidence="3">UBXN7-like protein</fullName>
    </submittedName>
</protein>
<dbReference type="SMART" id="SM00594">
    <property type="entry name" value="UAS"/>
    <property type="match status" value="1"/>
</dbReference>
<dbReference type="PROSITE" id="PS50033">
    <property type="entry name" value="UBX"/>
    <property type="match status" value="1"/>
</dbReference>
<dbReference type="Gene3D" id="3.40.30.10">
    <property type="entry name" value="Glutaredoxin"/>
    <property type="match status" value="1"/>
</dbReference>
<dbReference type="PANTHER" id="PTHR23322:SF6">
    <property type="entry name" value="UBX DOMAIN-CONTAINING PROTEIN 7"/>
    <property type="match status" value="1"/>
</dbReference>
<dbReference type="SUPFAM" id="SSF52833">
    <property type="entry name" value="Thioredoxin-like"/>
    <property type="match status" value="1"/>
</dbReference>
<dbReference type="CDD" id="cd14345">
    <property type="entry name" value="UBA_UBXD7"/>
    <property type="match status" value="1"/>
</dbReference>
<name>A0ABY7FUR3_MYAAR</name>
<dbReference type="InterPro" id="IPR036249">
    <property type="entry name" value="Thioredoxin-like_sf"/>
</dbReference>
<dbReference type="CDD" id="cd01773">
    <property type="entry name" value="UBX_UBXN7"/>
    <property type="match status" value="1"/>
</dbReference>
<dbReference type="CDD" id="cd02958">
    <property type="entry name" value="UAS"/>
    <property type="match status" value="1"/>
</dbReference>
<keyword evidence="4" id="KW-1185">Reference proteome</keyword>
<dbReference type="InterPro" id="IPR029071">
    <property type="entry name" value="Ubiquitin-like_domsf"/>
</dbReference>
<evidence type="ECO:0000256" key="1">
    <source>
        <dbReference type="SAM" id="MobiDB-lite"/>
    </source>
</evidence>